<dbReference type="GO" id="GO:0020037">
    <property type="term" value="F:heme binding"/>
    <property type="evidence" value="ECO:0007669"/>
    <property type="project" value="InterPro"/>
</dbReference>
<evidence type="ECO:0000256" key="3">
    <source>
        <dbReference type="ARBA" id="ARBA00022617"/>
    </source>
</evidence>
<dbReference type="GO" id="GO:0005506">
    <property type="term" value="F:iron ion binding"/>
    <property type="evidence" value="ECO:0007669"/>
    <property type="project" value="InterPro"/>
</dbReference>
<dbReference type="Gramene" id="EOX96172">
    <property type="protein sequence ID" value="EOX96172"/>
    <property type="gene ID" value="TCM_005481"/>
</dbReference>
<dbReference type="Pfam" id="PF00067">
    <property type="entry name" value="p450"/>
    <property type="match status" value="1"/>
</dbReference>
<dbReference type="InterPro" id="IPR036396">
    <property type="entry name" value="Cyt_P450_sf"/>
</dbReference>
<evidence type="ECO:0000313" key="9">
    <source>
        <dbReference type="Proteomes" id="UP000026915"/>
    </source>
</evidence>
<keyword evidence="7" id="KW-0503">Monooxygenase</keyword>
<comment type="similarity">
    <text evidence="2">Belongs to the cytochrome P450 family.</text>
</comment>
<dbReference type="GO" id="GO:0016705">
    <property type="term" value="F:oxidoreductase activity, acting on paired donors, with incorporation or reduction of molecular oxygen"/>
    <property type="evidence" value="ECO:0007669"/>
    <property type="project" value="InterPro"/>
</dbReference>
<dbReference type="EMBL" id="CM001879">
    <property type="protein sequence ID" value="EOX96172.1"/>
    <property type="molecule type" value="Genomic_DNA"/>
</dbReference>
<dbReference type="InterPro" id="IPR001128">
    <property type="entry name" value="Cyt_P450"/>
</dbReference>
<name>A0A061DUY7_THECC</name>
<dbReference type="HOGENOM" id="CLU_001570_27_2_1"/>
<keyword evidence="4" id="KW-0479">Metal-binding</keyword>
<keyword evidence="6" id="KW-0408">Iron</keyword>
<protein>
    <submittedName>
        <fullName evidence="8">Cytochrome P450, family 704, subfamily A, polypeptide 1, putative</fullName>
    </submittedName>
</protein>
<organism evidence="8 9">
    <name type="scientific">Theobroma cacao</name>
    <name type="common">Cacao</name>
    <name type="synonym">Cocoa</name>
    <dbReference type="NCBI Taxonomy" id="3641"/>
    <lineage>
        <taxon>Eukaryota</taxon>
        <taxon>Viridiplantae</taxon>
        <taxon>Streptophyta</taxon>
        <taxon>Embryophyta</taxon>
        <taxon>Tracheophyta</taxon>
        <taxon>Spermatophyta</taxon>
        <taxon>Magnoliopsida</taxon>
        <taxon>eudicotyledons</taxon>
        <taxon>Gunneridae</taxon>
        <taxon>Pentapetalae</taxon>
        <taxon>rosids</taxon>
        <taxon>malvids</taxon>
        <taxon>Malvales</taxon>
        <taxon>Malvaceae</taxon>
        <taxon>Byttnerioideae</taxon>
        <taxon>Theobroma</taxon>
    </lineage>
</organism>
<keyword evidence="3" id="KW-0349">Heme</keyword>
<comment type="cofactor">
    <cofactor evidence="1">
        <name>heme</name>
        <dbReference type="ChEBI" id="CHEBI:30413"/>
    </cofactor>
</comment>
<evidence type="ECO:0000313" key="8">
    <source>
        <dbReference type="EMBL" id="EOX96172.1"/>
    </source>
</evidence>
<dbReference type="InterPro" id="IPR002401">
    <property type="entry name" value="Cyt_P450_E_grp-I"/>
</dbReference>
<keyword evidence="9" id="KW-1185">Reference proteome</keyword>
<dbReference type="PANTHER" id="PTHR24296">
    <property type="entry name" value="CYTOCHROME P450"/>
    <property type="match status" value="1"/>
</dbReference>
<dbReference type="InParanoid" id="A0A061DUY7"/>
<sequence length="325" mass="37405">MKHWPLVIPTPGSWFMFIDLSFFMDMLMKYTMESMFKVGFGIDLNWMEGSIEEGTTFVKAFDDANESVCLRYINTFWKLKRALNIGSEASLKKNIKVIDNFIHNVLSTKKKLLAMNPDPLIIFWGFKNVKEDILSRFLMESEKNPETMTDQYLRDIILNFLIAGRDTTANALSWFFYMLCKHPLIQEKVAQEVIDINCSHGNDASVDDFITTIPDATLEKMHYLHAALTETLRLYPPVPRADDIFPDGRKVKKGDGVAYVAYSMGGPRICLGKEFAYRQMKIFSIALIRYFRFKLADDTKIATYRVTFTLQIRGGLQLCAVPRTT</sequence>
<dbReference type="eggNOG" id="KOG0157">
    <property type="taxonomic scope" value="Eukaryota"/>
</dbReference>
<dbReference type="Gene3D" id="1.10.630.10">
    <property type="entry name" value="Cytochrome P450"/>
    <property type="match status" value="1"/>
</dbReference>
<dbReference type="SUPFAM" id="SSF48264">
    <property type="entry name" value="Cytochrome P450"/>
    <property type="match status" value="1"/>
</dbReference>
<dbReference type="PRINTS" id="PR00385">
    <property type="entry name" value="P450"/>
</dbReference>
<dbReference type="OMA" id="MTHRELN"/>
<evidence type="ECO:0000256" key="5">
    <source>
        <dbReference type="ARBA" id="ARBA00023002"/>
    </source>
</evidence>
<evidence type="ECO:0000256" key="4">
    <source>
        <dbReference type="ARBA" id="ARBA00022723"/>
    </source>
</evidence>
<dbReference type="PRINTS" id="PR00463">
    <property type="entry name" value="EP450I"/>
</dbReference>
<evidence type="ECO:0000256" key="6">
    <source>
        <dbReference type="ARBA" id="ARBA00023004"/>
    </source>
</evidence>
<reference evidence="8 9" key="1">
    <citation type="journal article" date="2013" name="Genome Biol.">
        <title>The genome sequence of the most widely cultivated cacao type and its use to identify candidate genes regulating pod color.</title>
        <authorList>
            <person name="Motamayor J.C."/>
            <person name="Mockaitis K."/>
            <person name="Schmutz J."/>
            <person name="Haiminen N."/>
            <person name="Iii D.L."/>
            <person name="Cornejo O."/>
            <person name="Findley S.D."/>
            <person name="Zheng P."/>
            <person name="Utro F."/>
            <person name="Royaert S."/>
            <person name="Saski C."/>
            <person name="Jenkins J."/>
            <person name="Podicheti R."/>
            <person name="Zhao M."/>
            <person name="Scheffler B.E."/>
            <person name="Stack J.C."/>
            <person name="Feltus F.A."/>
            <person name="Mustiga G.M."/>
            <person name="Amores F."/>
            <person name="Phillips W."/>
            <person name="Marelli J.P."/>
            <person name="May G.D."/>
            <person name="Shapiro H."/>
            <person name="Ma J."/>
            <person name="Bustamante C.D."/>
            <person name="Schnell R.J."/>
            <person name="Main D."/>
            <person name="Gilbert D."/>
            <person name="Parida L."/>
            <person name="Kuhn D.N."/>
        </authorList>
    </citation>
    <scope>NUCLEOTIDE SEQUENCE [LARGE SCALE GENOMIC DNA]</scope>
    <source>
        <strain evidence="9">cv. Matina 1-6</strain>
    </source>
</reference>
<proteinExistence type="inferred from homology"/>
<dbReference type="Proteomes" id="UP000026915">
    <property type="component" value="Chromosome 1"/>
</dbReference>
<evidence type="ECO:0000256" key="7">
    <source>
        <dbReference type="ARBA" id="ARBA00023033"/>
    </source>
</evidence>
<evidence type="ECO:0000256" key="2">
    <source>
        <dbReference type="ARBA" id="ARBA00010617"/>
    </source>
</evidence>
<dbReference type="STRING" id="3641.A0A061DUY7"/>
<accession>A0A061DUY7</accession>
<dbReference type="GO" id="GO:0004497">
    <property type="term" value="F:monooxygenase activity"/>
    <property type="evidence" value="ECO:0007669"/>
    <property type="project" value="UniProtKB-KW"/>
</dbReference>
<gene>
    <name evidence="8" type="ORF">TCM_005481</name>
</gene>
<dbReference type="AlphaFoldDB" id="A0A061DUY7"/>
<keyword evidence="5" id="KW-0560">Oxidoreductase</keyword>
<evidence type="ECO:0000256" key="1">
    <source>
        <dbReference type="ARBA" id="ARBA00001971"/>
    </source>
</evidence>